<dbReference type="EMBL" id="WMIF01000001">
    <property type="protein sequence ID" value="MTH33073.1"/>
    <property type="molecule type" value="Genomic_DNA"/>
</dbReference>
<keyword evidence="2" id="KW-1185">Reference proteome</keyword>
<dbReference type="RefSeq" id="WP_155062641.1">
    <property type="nucleotide sequence ID" value="NZ_WMIF01000001.1"/>
</dbReference>
<accession>A0A844H0S8</accession>
<reference evidence="1 2" key="1">
    <citation type="submission" date="2019-11" db="EMBL/GenBank/DDBJ databases">
        <authorList>
            <person name="Dong K."/>
        </authorList>
    </citation>
    <scope>NUCLEOTIDE SEQUENCE [LARGE SCALE GENOMIC DNA]</scope>
    <source>
        <strain evidence="1 2">JCM 17370</strain>
    </source>
</reference>
<sequence>MLARIQAWLAALGVALAAVLGAWLRGRSQGKADAQARQDKAYRETRGKIDAVEDHGKLSDADVRERLRKHAGL</sequence>
<evidence type="ECO:0000313" key="2">
    <source>
        <dbReference type="Proteomes" id="UP000442533"/>
    </source>
</evidence>
<organism evidence="1 2">
    <name type="scientific">Paracoccus limosus</name>
    <dbReference type="NCBI Taxonomy" id="913252"/>
    <lineage>
        <taxon>Bacteria</taxon>
        <taxon>Pseudomonadati</taxon>
        <taxon>Pseudomonadota</taxon>
        <taxon>Alphaproteobacteria</taxon>
        <taxon>Rhodobacterales</taxon>
        <taxon>Paracoccaceae</taxon>
        <taxon>Paracoccus</taxon>
    </lineage>
</organism>
<comment type="caution">
    <text evidence="1">The sequence shown here is derived from an EMBL/GenBank/DDBJ whole genome shotgun (WGS) entry which is preliminary data.</text>
</comment>
<dbReference type="Proteomes" id="UP000442533">
    <property type="component" value="Unassembled WGS sequence"/>
</dbReference>
<proteinExistence type="predicted"/>
<dbReference type="AlphaFoldDB" id="A0A844H0S8"/>
<protein>
    <submittedName>
        <fullName evidence="1">Uncharacterized protein</fullName>
    </submittedName>
</protein>
<name>A0A844H0S8_9RHOB</name>
<evidence type="ECO:0000313" key="1">
    <source>
        <dbReference type="EMBL" id="MTH33073.1"/>
    </source>
</evidence>
<gene>
    <name evidence="1" type="ORF">GL279_00475</name>
</gene>